<dbReference type="EMBL" id="GL376626">
    <property type="status" value="NOT_ANNOTATED_CDS"/>
    <property type="molecule type" value="Genomic_DNA"/>
</dbReference>
<dbReference type="Proteomes" id="UP000019132">
    <property type="component" value="Unassembled WGS sequence"/>
</dbReference>
<organism evidence="1 2">
    <name type="scientific">Globisporangium ultimum (strain ATCC 200006 / CBS 805.95 / DAOM BR144)</name>
    <name type="common">Pythium ultimum</name>
    <dbReference type="NCBI Taxonomy" id="431595"/>
    <lineage>
        <taxon>Eukaryota</taxon>
        <taxon>Sar</taxon>
        <taxon>Stramenopiles</taxon>
        <taxon>Oomycota</taxon>
        <taxon>Peronosporomycetes</taxon>
        <taxon>Pythiales</taxon>
        <taxon>Pythiaceae</taxon>
        <taxon>Globisporangium</taxon>
    </lineage>
</organism>
<dbReference type="EnsemblProtists" id="PYU1_T001259">
    <property type="protein sequence ID" value="PYU1_T001259"/>
    <property type="gene ID" value="PYU1_G001259"/>
</dbReference>
<reference evidence="2" key="1">
    <citation type="journal article" date="2010" name="Genome Biol.">
        <title>Genome sequence of the necrotrophic plant pathogen Pythium ultimum reveals original pathogenicity mechanisms and effector repertoire.</title>
        <authorList>
            <person name="Levesque C.A."/>
            <person name="Brouwer H."/>
            <person name="Cano L."/>
            <person name="Hamilton J.P."/>
            <person name="Holt C."/>
            <person name="Huitema E."/>
            <person name="Raffaele S."/>
            <person name="Robideau G.P."/>
            <person name="Thines M."/>
            <person name="Win J."/>
            <person name="Zerillo M.M."/>
            <person name="Beakes G.W."/>
            <person name="Boore J.L."/>
            <person name="Busam D."/>
            <person name="Dumas B."/>
            <person name="Ferriera S."/>
            <person name="Fuerstenberg S.I."/>
            <person name="Gachon C.M."/>
            <person name="Gaulin E."/>
            <person name="Govers F."/>
            <person name="Grenville-Briggs L."/>
            <person name="Horner N."/>
            <person name="Hostetler J."/>
            <person name="Jiang R.H."/>
            <person name="Johnson J."/>
            <person name="Krajaejun T."/>
            <person name="Lin H."/>
            <person name="Meijer H.J."/>
            <person name="Moore B."/>
            <person name="Morris P."/>
            <person name="Phuntmart V."/>
            <person name="Puiu D."/>
            <person name="Shetty J."/>
            <person name="Stajich J.E."/>
            <person name="Tripathy S."/>
            <person name="Wawra S."/>
            <person name="van West P."/>
            <person name="Whitty B.R."/>
            <person name="Coutinho P.M."/>
            <person name="Henrissat B."/>
            <person name="Martin F."/>
            <person name="Thomas P.D."/>
            <person name="Tyler B.M."/>
            <person name="De Vries R.P."/>
            <person name="Kamoun S."/>
            <person name="Yandell M."/>
            <person name="Tisserat N."/>
            <person name="Buell C.R."/>
        </authorList>
    </citation>
    <scope>NUCLEOTIDE SEQUENCE</scope>
    <source>
        <strain evidence="2">DAOM:BR144</strain>
    </source>
</reference>
<dbReference type="HOGENOM" id="CLU_1690261_0_0_1"/>
<reference evidence="1" key="3">
    <citation type="submission" date="2015-02" db="UniProtKB">
        <authorList>
            <consortium name="EnsemblProtists"/>
        </authorList>
    </citation>
    <scope>IDENTIFICATION</scope>
    <source>
        <strain evidence="1">DAOM BR144</strain>
    </source>
</reference>
<evidence type="ECO:0000313" key="2">
    <source>
        <dbReference type="Proteomes" id="UP000019132"/>
    </source>
</evidence>
<dbReference type="InParanoid" id="K3W8G8"/>
<proteinExistence type="predicted"/>
<reference evidence="2" key="2">
    <citation type="submission" date="2010-04" db="EMBL/GenBank/DDBJ databases">
        <authorList>
            <person name="Buell R."/>
            <person name="Hamilton J."/>
            <person name="Hostetler J."/>
        </authorList>
    </citation>
    <scope>NUCLEOTIDE SEQUENCE [LARGE SCALE GENOMIC DNA]</scope>
    <source>
        <strain evidence="2">DAOM:BR144</strain>
    </source>
</reference>
<dbReference type="AlphaFoldDB" id="K3W8G8"/>
<keyword evidence="2" id="KW-1185">Reference proteome</keyword>
<protein>
    <submittedName>
        <fullName evidence="1">Uncharacterized protein</fullName>
    </submittedName>
</protein>
<accession>K3W8G8</accession>
<dbReference type="eggNOG" id="ENOG502SQ2H">
    <property type="taxonomic scope" value="Eukaryota"/>
</dbReference>
<dbReference type="VEuPathDB" id="FungiDB:PYU1_G001259"/>
<sequence>MEQMVSDMGDWKNQVLTLQGQIQVRAVLLHHQVLFSCILFPESQNTKIYEPTPFSEQLEVLTKQSVSHERDAIQSQLTRERDEWKQNEAHRAALETRKVEQFRSMDFELRQLRQSLSRLRVEWESEKSSREKAESALLKATETSDVQRKTLAVSRV</sequence>
<evidence type="ECO:0000313" key="1">
    <source>
        <dbReference type="EnsemblProtists" id="PYU1_T001259"/>
    </source>
</evidence>
<name>K3W8G8_GLOUD</name>